<evidence type="ECO:0000256" key="6">
    <source>
        <dbReference type="PIRSR" id="PIRSR602081-1"/>
    </source>
</evidence>
<dbReference type="KEGG" id="mdn:JT25_018245"/>
<feature type="site" description="Electron transfer via tryptophanyl radical" evidence="7">
    <location>
        <position position="298"/>
    </location>
</feature>
<dbReference type="Pfam" id="PF03441">
    <property type="entry name" value="FAD_binding_7"/>
    <property type="match status" value="1"/>
</dbReference>
<keyword evidence="5 8" id="KW-0157">Chromophore</keyword>
<organism evidence="10 11">
    <name type="scientific">Methylomonas denitrificans</name>
    <dbReference type="NCBI Taxonomy" id="1538553"/>
    <lineage>
        <taxon>Bacteria</taxon>
        <taxon>Pseudomonadati</taxon>
        <taxon>Pseudomonadota</taxon>
        <taxon>Gammaproteobacteria</taxon>
        <taxon>Methylococcales</taxon>
        <taxon>Methylococcaceae</taxon>
        <taxon>Methylomonas</taxon>
    </lineage>
</organism>
<dbReference type="GO" id="GO:0003677">
    <property type="term" value="F:DNA binding"/>
    <property type="evidence" value="ECO:0007669"/>
    <property type="project" value="TreeGrafter"/>
</dbReference>
<dbReference type="STRING" id="1538553.JT25_018245"/>
<dbReference type="Gene3D" id="1.25.40.80">
    <property type="match status" value="1"/>
</dbReference>
<dbReference type="InterPro" id="IPR018394">
    <property type="entry name" value="DNA_photolyase_1_CS_C"/>
</dbReference>
<comment type="cofactor">
    <cofactor evidence="6">
        <name>FAD</name>
        <dbReference type="ChEBI" id="CHEBI:57692"/>
    </cofactor>
    <text evidence="6">Binds 1 FAD per subunit.</text>
</comment>
<comment type="cofactor">
    <cofactor evidence="1">
        <name>(6R)-5,10-methylene-5,6,7,8-tetrahydrofolate</name>
        <dbReference type="ChEBI" id="CHEBI:15636"/>
    </cofactor>
</comment>
<dbReference type="RefSeq" id="WP_036272723.1">
    <property type="nucleotide sequence ID" value="NZ_CP014476.1"/>
</dbReference>
<dbReference type="PROSITE" id="PS51645">
    <property type="entry name" value="PHR_CRY_ALPHA_BETA"/>
    <property type="match status" value="1"/>
</dbReference>
<dbReference type="SUPFAM" id="SSF52425">
    <property type="entry name" value="Cryptochrome/photolyase, N-terminal domain"/>
    <property type="match status" value="1"/>
</dbReference>
<dbReference type="PANTHER" id="PTHR11455">
    <property type="entry name" value="CRYPTOCHROME"/>
    <property type="match status" value="1"/>
</dbReference>
<sequence>MAKRRYKTSLFIFRRDLRLYDNSGLNAALRDSEQVIACFIFDPRQIEAHPYQSTPGLQFMLESLSDLQQQLQQQGALLYIFHDKPEHIIEPLKQDFGIEAVFVNRDYSPFSRQRDNELRKQCEKLHLAFHSQADLLLTEPEQGLRSNGKPYQVFTAFHRQARLLPVQTPQSLAAGKLLTTAYAGHKPELLNQLQQPHTNALPGGRQAALDRLAILGNCKNYLAVRDFPAMAATSQLSAYLKFGCCSVREAFYSIQAELDPDHPLLRQLYWRDFFTHIGFHFPHVFGHTFDRRYDGLLWRNGQDDFWAWANGQTGFPIVDAAMRELNQTGWMHNRLRMIVASFLVKDLHVSWRWGERYFAQRLLDYDPCVNNGNWQWAASTGCDAQPYFRIFNPWLQQKKFDPQCLYIKSWIPELQRFPAAVIHKWEKHPQAGDYPPPRVDHAVQSTSIKAQFKALANTTAAPE</sequence>
<dbReference type="InterPro" id="IPR006050">
    <property type="entry name" value="DNA_photolyase_N"/>
</dbReference>
<dbReference type="PROSITE" id="PS00691">
    <property type="entry name" value="DNA_PHOTOLYASES_1_2"/>
    <property type="match status" value="1"/>
</dbReference>
<dbReference type="Pfam" id="PF00875">
    <property type="entry name" value="DNA_photolyase"/>
    <property type="match status" value="1"/>
</dbReference>
<name>A0A126T8K0_9GAMM</name>
<feature type="domain" description="Photolyase/cryptochrome alpha/beta" evidence="9">
    <location>
        <begin position="7"/>
        <end position="137"/>
    </location>
</feature>
<reference evidence="10 11" key="1">
    <citation type="journal article" date="2015" name="Environ. Microbiol.">
        <title>Methane oxidation coupled to nitrate reduction under hypoxia by the Gammaproteobacterium Methylomonas denitrificans, sp. nov. type strain FJG1.</title>
        <authorList>
            <person name="Kits K.D."/>
            <person name="Klotz M.G."/>
            <person name="Stein L.Y."/>
        </authorList>
    </citation>
    <scope>NUCLEOTIDE SEQUENCE [LARGE SCALE GENOMIC DNA]</scope>
    <source>
        <strain evidence="10 11">FJG1</strain>
    </source>
</reference>
<dbReference type="Proteomes" id="UP000030512">
    <property type="component" value="Chromosome"/>
</dbReference>
<feature type="site" description="Electron transfer via tryptophanyl radical" evidence="7">
    <location>
        <position position="374"/>
    </location>
</feature>
<dbReference type="GO" id="GO:0003904">
    <property type="term" value="F:deoxyribodipyrimidine photo-lyase activity"/>
    <property type="evidence" value="ECO:0007669"/>
    <property type="project" value="TreeGrafter"/>
</dbReference>
<dbReference type="OrthoDB" id="9772484at2"/>
<accession>A0A126T8K0</accession>
<dbReference type="GO" id="GO:0006950">
    <property type="term" value="P:response to stress"/>
    <property type="evidence" value="ECO:0007669"/>
    <property type="project" value="UniProtKB-ARBA"/>
</dbReference>
<keyword evidence="4 6" id="KW-0274">FAD</keyword>
<dbReference type="PANTHER" id="PTHR11455:SF9">
    <property type="entry name" value="CRYPTOCHROME CIRCADIAN CLOCK 5 ISOFORM X1"/>
    <property type="match status" value="1"/>
</dbReference>
<dbReference type="EMBL" id="CP014476">
    <property type="protein sequence ID" value="AMK78407.1"/>
    <property type="molecule type" value="Genomic_DNA"/>
</dbReference>
<dbReference type="InterPro" id="IPR036134">
    <property type="entry name" value="Crypto/Photolyase_FAD-like_sf"/>
</dbReference>
<evidence type="ECO:0000259" key="9">
    <source>
        <dbReference type="PROSITE" id="PS51645"/>
    </source>
</evidence>
<evidence type="ECO:0000256" key="4">
    <source>
        <dbReference type="ARBA" id="ARBA00022827"/>
    </source>
</evidence>
<evidence type="ECO:0000256" key="5">
    <source>
        <dbReference type="ARBA" id="ARBA00022991"/>
    </source>
</evidence>
<dbReference type="InterPro" id="IPR014729">
    <property type="entry name" value="Rossmann-like_a/b/a_fold"/>
</dbReference>
<keyword evidence="10" id="KW-0456">Lyase</keyword>
<dbReference type="PRINTS" id="PR00147">
    <property type="entry name" value="DNAPHOTLYASE"/>
</dbReference>
<dbReference type="InterPro" id="IPR036155">
    <property type="entry name" value="Crypto/Photolyase_N_sf"/>
</dbReference>
<keyword evidence="11" id="KW-1185">Reference proteome</keyword>
<evidence type="ECO:0000256" key="3">
    <source>
        <dbReference type="ARBA" id="ARBA00022630"/>
    </source>
</evidence>
<feature type="binding site" evidence="6">
    <location>
        <begin position="233"/>
        <end position="237"/>
    </location>
    <ligand>
        <name>FAD</name>
        <dbReference type="ChEBI" id="CHEBI:57692"/>
    </ligand>
</feature>
<keyword evidence="3 6" id="KW-0285">Flavoprotein</keyword>
<dbReference type="GO" id="GO:0006139">
    <property type="term" value="P:nucleobase-containing compound metabolic process"/>
    <property type="evidence" value="ECO:0007669"/>
    <property type="project" value="UniProtKB-ARBA"/>
</dbReference>
<feature type="binding site" evidence="6">
    <location>
        <position position="221"/>
    </location>
    <ligand>
        <name>FAD</name>
        <dbReference type="ChEBI" id="CHEBI:57692"/>
    </ligand>
</feature>
<evidence type="ECO:0000256" key="2">
    <source>
        <dbReference type="ARBA" id="ARBA00005862"/>
    </source>
</evidence>
<dbReference type="Gene3D" id="1.10.579.10">
    <property type="entry name" value="DNA Cyclobutane Dipyrimidine Photolyase, subunit A, domain 3"/>
    <property type="match status" value="1"/>
</dbReference>
<proteinExistence type="inferred from homology"/>
<dbReference type="SUPFAM" id="SSF48173">
    <property type="entry name" value="Cryptochrome/photolyase FAD-binding domain"/>
    <property type="match status" value="1"/>
</dbReference>
<protein>
    <submittedName>
        <fullName evidence="10">Deoxyribodipyrimidine photolyase</fullName>
    </submittedName>
</protein>
<dbReference type="AlphaFoldDB" id="A0A126T8K0"/>
<feature type="binding site" evidence="6">
    <location>
        <begin position="364"/>
        <end position="366"/>
    </location>
    <ligand>
        <name>FAD</name>
        <dbReference type="ChEBI" id="CHEBI:57692"/>
    </ligand>
</feature>
<comment type="similarity">
    <text evidence="2">Belongs to the DNA photolyase class-1 family.</text>
</comment>
<dbReference type="InterPro" id="IPR002081">
    <property type="entry name" value="Cryptochrome/DNA_photolyase_1"/>
</dbReference>
<feature type="binding site" evidence="6">
    <location>
        <begin position="267"/>
        <end position="274"/>
    </location>
    <ligand>
        <name>FAD</name>
        <dbReference type="ChEBI" id="CHEBI:57692"/>
    </ligand>
</feature>
<evidence type="ECO:0000313" key="10">
    <source>
        <dbReference type="EMBL" id="AMK78407.1"/>
    </source>
</evidence>
<evidence type="ECO:0000313" key="11">
    <source>
        <dbReference type="Proteomes" id="UP000030512"/>
    </source>
</evidence>
<dbReference type="InterPro" id="IPR005101">
    <property type="entry name" value="Cryptochr/Photolyase_FAD-bd"/>
</dbReference>
<feature type="site" description="Electron transfer via tryptophanyl radical" evidence="7">
    <location>
        <position position="351"/>
    </location>
</feature>
<dbReference type="PROSITE" id="PS00394">
    <property type="entry name" value="DNA_PHOTOLYASES_1_1"/>
    <property type="match status" value="1"/>
</dbReference>
<dbReference type="GO" id="GO:0071949">
    <property type="term" value="F:FAD binding"/>
    <property type="evidence" value="ECO:0007669"/>
    <property type="project" value="TreeGrafter"/>
</dbReference>
<evidence type="ECO:0000256" key="8">
    <source>
        <dbReference type="RuleBase" id="RU004182"/>
    </source>
</evidence>
<evidence type="ECO:0000256" key="7">
    <source>
        <dbReference type="PIRSR" id="PIRSR602081-2"/>
    </source>
</evidence>
<evidence type="ECO:0000256" key="1">
    <source>
        <dbReference type="ARBA" id="ARBA00001932"/>
    </source>
</evidence>
<comment type="similarity">
    <text evidence="8">Belongs to the DNA photolyase family.</text>
</comment>
<gene>
    <name evidence="10" type="ORF">JT25_018245</name>
</gene>
<dbReference type="Gene3D" id="3.40.50.620">
    <property type="entry name" value="HUPs"/>
    <property type="match status" value="1"/>
</dbReference>